<keyword evidence="5" id="KW-0547">Nucleotide-binding</keyword>
<comment type="subcellular location">
    <subcellularLocation>
        <location evidence="1">Nucleus</location>
        <location evidence="1">Nucleolus</location>
    </subcellularLocation>
</comment>
<protein>
    <recommendedName>
        <fullName evidence="12">U3 small nucleolar RNA-associated 6-like protein</fullName>
    </recommendedName>
</protein>
<dbReference type="GO" id="GO:0000462">
    <property type="term" value="P:maturation of SSU-rRNA from tricistronic rRNA transcript (SSU-rRNA, 5.8S rRNA, LSU-rRNA)"/>
    <property type="evidence" value="ECO:0007669"/>
    <property type="project" value="InterPro"/>
</dbReference>
<feature type="region of interest" description="Disordered" evidence="7">
    <location>
        <begin position="665"/>
        <end position="716"/>
    </location>
</feature>
<reference evidence="10 11" key="1">
    <citation type="journal article" date="2012" name="Genome Biol.">
        <title>Sequencing three crocodilian genomes to illuminate the evolution of archosaurs and amniotes.</title>
        <authorList>
            <person name="St John J.A."/>
            <person name="Braun E.L."/>
            <person name="Isberg S.R."/>
            <person name="Miles L.G."/>
            <person name="Chong A.Y."/>
            <person name="Gongora J."/>
            <person name="Dalzell P."/>
            <person name="Moran C."/>
            <person name="Bed'hom B."/>
            <person name="Abzhanov A."/>
            <person name="Burgess S.C."/>
            <person name="Cooksey A.M."/>
            <person name="Castoe T.A."/>
            <person name="Crawford N.G."/>
            <person name="Densmore L.D."/>
            <person name="Drew J.C."/>
            <person name="Edwards S.V."/>
            <person name="Faircloth B.C."/>
            <person name="Fujita M.K."/>
            <person name="Greenwold M.J."/>
            <person name="Hoffmann F.G."/>
            <person name="Howard J.M."/>
            <person name="Iguchi T."/>
            <person name="Janes D.E."/>
            <person name="Khan S.Y."/>
            <person name="Kohno S."/>
            <person name="de Koning A.J."/>
            <person name="Lance S.L."/>
            <person name="McCarthy F.M."/>
            <person name="McCormack J.E."/>
            <person name="Merchant M.E."/>
            <person name="Peterson D.G."/>
            <person name="Pollock D.D."/>
            <person name="Pourmand N."/>
            <person name="Raney B.J."/>
            <person name="Roessler K.A."/>
            <person name="Sanford J.R."/>
            <person name="Sawyer R.H."/>
            <person name="Schmidt C.J."/>
            <person name="Triplett E.W."/>
            <person name="Tuberville T.D."/>
            <person name="Venegas-Anaya M."/>
            <person name="Howard J.T."/>
            <person name="Jarvis E.D."/>
            <person name="Guillette L.J.Jr."/>
            <person name="Glenn T.C."/>
            <person name="Green R.E."/>
            <person name="Ray D.A."/>
        </authorList>
    </citation>
    <scope>NUCLEOTIDE SEQUENCE [LARGE SCALE GENOMIC DNA]</scope>
    <source>
        <strain evidence="10">KSC_2009_1</strain>
    </source>
</reference>
<evidence type="ECO:0000256" key="5">
    <source>
        <dbReference type="ARBA" id="ARBA00022741"/>
    </source>
</evidence>
<evidence type="ECO:0000259" key="8">
    <source>
        <dbReference type="Pfam" id="PF08640"/>
    </source>
</evidence>
<evidence type="ECO:0000256" key="7">
    <source>
        <dbReference type="SAM" id="MobiDB-lite"/>
    </source>
</evidence>
<dbReference type="GO" id="GO:0030515">
    <property type="term" value="F:snoRNA binding"/>
    <property type="evidence" value="ECO:0007669"/>
    <property type="project" value="InterPro"/>
</dbReference>
<dbReference type="SUPFAM" id="SSF48452">
    <property type="entry name" value="TPR-like"/>
    <property type="match status" value="1"/>
</dbReference>
<dbReference type="GO" id="GO:0032040">
    <property type="term" value="C:small-subunit processome"/>
    <property type="evidence" value="ECO:0007669"/>
    <property type="project" value="TreeGrafter"/>
</dbReference>
<dbReference type="Gene3D" id="1.25.40.10">
    <property type="entry name" value="Tetratricopeptide repeat domain"/>
    <property type="match status" value="2"/>
</dbReference>
<dbReference type="GO" id="GO:0003924">
    <property type="term" value="F:GTPase activity"/>
    <property type="evidence" value="ECO:0007669"/>
    <property type="project" value="InterPro"/>
</dbReference>
<evidence type="ECO:0000256" key="6">
    <source>
        <dbReference type="ARBA" id="ARBA00023242"/>
    </source>
</evidence>
<dbReference type="InterPro" id="IPR011990">
    <property type="entry name" value="TPR-like_helical_dom_sf"/>
</dbReference>
<feature type="domain" description="U3 small nucleolar RNA-associated protein 6 homolog C-terminal" evidence="9">
    <location>
        <begin position="293"/>
        <end position="530"/>
    </location>
</feature>
<dbReference type="GO" id="GO:0034388">
    <property type="term" value="C:Pwp2p-containing subcomplex of 90S preribosome"/>
    <property type="evidence" value="ECO:0007669"/>
    <property type="project" value="TreeGrafter"/>
</dbReference>
<name>A0A151N2J4_ALLMI</name>
<dbReference type="InterPro" id="IPR001806">
    <property type="entry name" value="Small_GTPase"/>
</dbReference>
<dbReference type="InterPro" id="IPR013949">
    <property type="entry name" value="Utp6"/>
</dbReference>
<dbReference type="InterPro" id="IPR056907">
    <property type="entry name" value="UTP6_C"/>
</dbReference>
<evidence type="ECO:0000313" key="11">
    <source>
        <dbReference type="Proteomes" id="UP000050525"/>
    </source>
</evidence>
<sequence>MAERIEQRLEERLPELEQLERVGLFTRPEIKAVIKKASALEYKIQRRALHKEDFIDYIQRIGYSFKKDEIEYSIVQRIQGLFKRATGKWKDDVQLWLSHVAFCKKWNMKFQLSKVFSAMLAIHPNKPALWIMAAKWEMEERLSSESARHLFLRALRFHPECPKLYQEYFRMELMHAEKQRKEKKEFEQAKMDLEVFNYSEEILHGELARIVYRDAIQKIQGAEFHLSLLSIAKLFDFTVDLQKEILEKLQAEHADDPLTWDYLARQELELGSLPSSQHSSKQTKASEVAQKEEQCCAVFDEAVTSLPTEPMWKCYVTFCLERYNRKTNSEALRQKRLERMLSVFSRAHESNLLPEELYKQWLQLLLELNLSERATEVAAGATKRFGPSVDMWQTRLQVLIQLNSDCVAECFEEAFKQVKSKDSLSLWTLWVEWSEGANSKEDTEALYQRSLLIAVPAVSVTMKEKYLDWAYRTGGYKKAKKVFTSLHENRPFSREFFKRMIQIEKEQESCKMSNLREYYERALREFGSADLGEGFLCVFAINNTKSFEDGYHYREQINWLKDVDDVPMVLVGQRERPCCSLPRLLSPASRNSQAPSSSKKTDPGAVCYFAAAAGQNCQGTNQNESENLDLRRWFRSLHFQETSEVTADGSDFSCQEAALLKGRKTTNWWPPKDIPDGESQQSGFPGISSCQNDTAGLTTDMSGSSAESTGDSDDQNDLQEWELDTEVSSVPVAAWFPELKTDPKYEEEDWDKELEDSKCNPYDAEDLHWGSLQENNLVAPGHRQKRHRDEVEESKGRVGDCIHETRGKGCISKHTKDCTPEAANIAQIAGV</sequence>
<keyword evidence="3" id="KW-0698">rRNA processing</keyword>
<dbReference type="Proteomes" id="UP000050525">
    <property type="component" value="Unassembled WGS sequence"/>
</dbReference>
<keyword evidence="4" id="KW-0677">Repeat</keyword>
<dbReference type="AlphaFoldDB" id="A0A151N2J4"/>
<dbReference type="SMART" id="SM00386">
    <property type="entry name" value="HAT"/>
    <property type="match status" value="5"/>
</dbReference>
<gene>
    <name evidence="10" type="ORF">Y1Q_0016393</name>
</gene>
<dbReference type="Gene3D" id="3.40.50.300">
    <property type="entry name" value="P-loop containing nucleotide triphosphate hydrolases"/>
    <property type="match status" value="1"/>
</dbReference>
<dbReference type="InterPro" id="IPR027417">
    <property type="entry name" value="P-loop_NTPase"/>
</dbReference>
<feature type="domain" description="U3 small nucleolar RNA-associated protein 6 N-terminal" evidence="8">
    <location>
        <begin position="9"/>
        <end position="59"/>
    </location>
</feature>
<accession>A0A151N2J4</accession>
<evidence type="ECO:0000256" key="1">
    <source>
        <dbReference type="ARBA" id="ARBA00004604"/>
    </source>
</evidence>
<comment type="similarity">
    <text evidence="2">Belongs to the UTP6 family.</text>
</comment>
<dbReference type="FunFam" id="1.25.40.10:FF:001123">
    <property type="entry name" value="UTP6 small subunit processome component"/>
    <property type="match status" value="1"/>
</dbReference>
<dbReference type="PANTHER" id="PTHR23271">
    <property type="entry name" value="HEPATOCELLULAR CARCINOMA-ASSOCIATED ANTIGEN 66"/>
    <property type="match status" value="1"/>
</dbReference>
<dbReference type="Pfam" id="PF24892">
    <property type="entry name" value="UTP6_C"/>
    <property type="match status" value="1"/>
</dbReference>
<evidence type="ECO:0008006" key="12">
    <source>
        <dbReference type="Google" id="ProtNLM"/>
    </source>
</evidence>
<feature type="compositionally biased region" description="Polar residues" evidence="7">
    <location>
        <begin position="588"/>
        <end position="598"/>
    </location>
</feature>
<keyword evidence="11" id="KW-1185">Reference proteome</keyword>
<evidence type="ECO:0000259" key="9">
    <source>
        <dbReference type="Pfam" id="PF24892"/>
    </source>
</evidence>
<feature type="compositionally biased region" description="Polar residues" evidence="7">
    <location>
        <begin position="678"/>
        <end position="709"/>
    </location>
</feature>
<dbReference type="Pfam" id="PF08640">
    <property type="entry name" value="U3_assoc_6"/>
    <property type="match status" value="1"/>
</dbReference>
<evidence type="ECO:0000256" key="2">
    <source>
        <dbReference type="ARBA" id="ARBA00010734"/>
    </source>
</evidence>
<dbReference type="STRING" id="8496.A0A151N2J4"/>
<dbReference type="GO" id="GO:0005525">
    <property type="term" value="F:GTP binding"/>
    <property type="evidence" value="ECO:0007669"/>
    <property type="project" value="InterPro"/>
</dbReference>
<organism evidence="10 11">
    <name type="scientific">Alligator mississippiensis</name>
    <name type="common">American alligator</name>
    <dbReference type="NCBI Taxonomy" id="8496"/>
    <lineage>
        <taxon>Eukaryota</taxon>
        <taxon>Metazoa</taxon>
        <taxon>Chordata</taxon>
        <taxon>Craniata</taxon>
        <taxon>Vertebrata</taxon>
        <taxon>Euteleostomi</taxon>
        <taxon>Archelosauria</taxon>
        <taxon>Archosauria</taxon>
        <taxon>Crocodylia</taxon>
        <taxon>Alligatoridae</taxon>
        <taxon>Alligatorinae</taxon>
        <taxon>Alligator</taxon>
    </lineage>
</organism>
<dbReference type="PANTHER" id="PTHR23271:SF1">
    <property type="entry name" value="U3 SMALL NUCLEOLAR RNA-ASSOCIATED PROTEIN 6 HOMOLOG"/>
    <property type="match status" value="1"/>
</dbReference>
<dbReference type="PROSITE" id="PS51421">
    <property type="entry name" value="RAS"/>
    <property type="match status" value="1"/>
</dbReference>
<feature type="region of interest" description="Disordered" evidence="7">
    <location>
        <begin position="582"/>
        <end position="602"/>
    </location>
</feature>
<keyword evidence="6" id="KW-0539">Nucleus</keyword>
<evidence type="ECO:0000313" key="10">
    <source>
        <dbReference type="EMBL" id="KYO31014.1"/>
    </source>
</evidence>
<evidence type="ECO:0000256" key="3">
    <source>
        <dbReference type="ARBA" id="ARBA00022552"/>
    </source>
</evidence>
<dbReference type="EMBL" id="AKHW03004113">
    <property type="protein sequence ID" value="KYO31014.1"/>
    <property type="molecule type" value="Genomic_DNA"/>
</dbReference>
<evidence type="ECO:0000256" key="4">
    <source>
        <dbReference type="ARBA" id="ARBA00022737"/>
    </source>
</evidence>
<proteinExistence type="inferred from homology"/>
<dbReference type="InterPro" id="IPR003107">
    <property type="entry name" value="HAT"/>
</dbReference>
<comment type="caution">
    <text evidence="10">The sequence shown here is derived from an EMBL/GenBank/DDBJ whole genome shotgun (WGS) entry which is preliminary data.</text>
</comment>
<dbReference type="InterPro" id="IPR055347">
    <property type="entry name" value="UTP6_N"/>
</dbReference>